<dbReference type="AlphaFoldDB" id="A0AA96EXS5"/>
<dbReference type="RefSeq" id="WP_313323108.1">
    <property type="nucleotide sequence ID" value="NZ_CP134878.1"/>
</dbReference>
<dbReference type="EMBL" id="CP134878">
    <property type="protein sequence ID" value="WNM18865.1"/>
    <property type="molecule type" value="Genomic_DNA"/>
</dbReference>
<protein>
    <submittedName>
        <fullName evidence="2">Uncharacterized protein</fullName>
    </submittedName>
</protein>
<evidence type="ECO:0000313" key="4">
    <source>
        <dbReference type="Proteomes" id="UP001304515"/>
    </source>
</evidence>
<name>A0AA96EXS5_9FLAO</name>
<keyword evidence="4" id="KW-1185">Reference proteome</keyword>
<accession>A0AA96F553</accession>
<evidence type="ECO:0000256" key="1">
    <source>
        <dbReference type="SAM" id="Phobius"/>
    </source>
</evidence>
<evidence type="ECO:0000313" key="3">
    <source>
        <dbReference type="EMBL" id="WNM22915.1"/>
    </source>
</evidence>
<dbReference type="Proteomes" id="UP001304515">
    <property type="component" value="Chromosome"/>
</dbReference>
<dbReference type="KEGG" id="fcj:RN605_06035"/>
<accession>A0AA96EXS5</accession>
<keyword evidence="1" id="KW-1133">Transmembrane helix</keyword>
<keyword evidence="1" id="KW-0812">Transmembrane</keyword>
<feature type="transmembrane region" description="Helical" evidence="1">
    <location>
        <begin position="43"/>
        <end position="64"/>
    </location>
</feature>
<dbReference type="EMBL" id="CP134890">
    <property type="protein sequence ID" value="WNM22915.1"/>
    <property type="molecule type" value="Genomic_DNA"/>
</dbReference>
<proteinExistence type="predicted"/>
<reference evidence="2 4" key="1">
    <citation type="submission" date="2023-09" db="EMBL/GenBank/DDBJ databases">
        <title>Flavobacterium sp. a novel bacteria isolate from Pepper rhizosphere.</title>
        <authorList>
            <person name="Peng Y."/>
            <person name="Lee J."/>
        </authorList>
    </citation>
    <scope>NUCLEOTIDE SEQUENCE</scope>
    <source>
        <strain evidence="2">PMR2A8</strain>
        <strain evidence="3 4">PMTSA4</strain>
    </source>
</reference>
<keyword evidence="1" id="KW-0472">Membrane</keyword>
<evidence type="ECO:0000313" key="2">
    <source>
        <dbReference type="EMBL" id="WNM18865.1"/>
    </source>
</evidence>
<sequence length="236" mass="28554">MKIKGLTIIFFLALTITVWINFVDYKFSTLSLFIGKEDKLEEVIDNFCLSYIAGYFFYFINVYLVEREEKKSILPYIAFKVILILGRNDHLIQILKKDGKLKKHYPSKDEFEKLLDKSNLDDLKIFNFEKYTFVEYLRYNRNSILKNINKILKSGKYVDNELKVILFSLKESLFLEKDYAFNSADFDLSKMKTYYNVFYKYSENVKKLENYFNRNLKKYYYLNYPKHFRKKVKNSL</sequence>
<feature type="transmembrane region" description="Helical" evidence="1">
    <location>
        <begin position="5"/>
        <end position="23"/>
    </location>
</feature>
<organism evidence="2">
    <name type="scientific">Flavobacterium capsici</name>
    <dbReference type="NCBI Taxonomy" id="3075618"/>
    <lineage>
        <taxon>Bacteria</taxon>
        <taxon>Pseudomonadati</taxon>
        <taxon>Bacteroidota</taxon>
        <taxon>Flavobacteriia</taxon>
        <taxon>Flavobacteriales</taxon>
        <taxon>Flavobacteriaceae</taxon>
        <taxon>Flavobacterium</taxon>
    </lineage>
</organism>
<gene>
    <name evidence="3" type="ORF">RN605_06035</name>
    <name evidence="2" type="ORF">RN608_12735</name>
</gene>